<name>A0A1E7YXQ8_9GAMM</name>
<accession>A0A1E7YXQ8</accession>
<organism evidence="2 3">
    <name type="scientific">Candidatus Erwinia dacicola</name>
    <dbReference type="NCBI Taxonomy" id="252393"/>
    <lineage>
        <taxon>Bacteria</taxon>
        <taxon>Pseudomonadati</taxon>
        <taxon>Pseudomonadota</taxon>
        <taxon>Gammaproteobacteria</taxon>
        <taxon>Enterobacterales</taxon>
        <taxon>Erwiniaceae</taxon>
        <taxon>Erwinia</taxon>
    </lineage>
</organism>
<evidence type="ECO:0000313" key="2">
    <source>
        <dbReference type="EMBL" id="OFC61301.1"/>
    </source>
</evidence>
<evidence type="ECO:0000256" key="1">
    <source>
        <dbReference type="SAM" id="MobiDB-lite"/>
    </source>
</evidence>
<gene>
    <name evidence="2" type="ORF">BBW68_13150</name>
</gene>
<dbReference type="EMBL" id="MAYS01000420">
    <property type="protein sequence ID" value="OFC61301.1"/>
    <property type="molecule type" value="Genomic_DNA"/>
</dbReference>
<dbReference type="AlphaFoldDB" id="A0A1E7YXQ8"/>
<evidence type="ECO:0000313" key="3">
    <source>
        <dbReference type="Proteomes" id="UP000243534"/>
    </source>
</evidence>
<dbReference type="InterPro" id="IPR010982">
    <property type="entry name" value="Lambda_DNA-bd_dom_sf"/>
</dbReference>
<evidence type="ECO:0008006" key="4">
    <source>
        <dbReference type="Google" id="ProtNLM"/>
    </source>
</evidence>
<dbReference type="GO" id="GO:0003677">
    <property type="term" value="F:DNA binding"/>
    <property type="evidence" value="ECO:0007669"/>
    <property type="project" value="InterPro"/>
</dbReference>
<dbReference type="OrthoDB" id="6631577at2"/>
<sequence length="205" mass="23387">MERKERFMSKELERSFVNDAKEPIIERIFKLVEHYGSRAEAAAAWGININTLQNYYKRREQAPVPREMLLRQIAEREGVSVRWLVSGEGNAPKKNTKNTVFERENSFVNDIDLKLLALFGTLSSDEKQALFEVLARKGIETALYLLDEDNIKLLKMDRVVKEKILGIQHRTPEDMAHDGAEARECDADNLGEALPQSLASNKKVG</sequence>
<reference evidence="2 3" key="1">
    <citation type="submission" date="2016-07" db="EMBL/GenBank/DDBJ databases">
        <authorList>
            <person name="Yuval B."/>
        </authorList>
    </citation>
    <scope>NUCLEOTIDE SEQUENCE [LARGE SCALE GENOMIC DNA]</scope>
    <source>
        <strain evidence="2 3">IL</strain>
    </source>
</reference>
<dbReference type="Gene3D" id="1.10.260.40">
    <property type="entry name" value="lambda repressor-like DNA-binding domains"/>
    <property type="match status" value="1"/>
</dbReference>
<protein>
    <recommendedName>
        <fullName evidence="4">Bacteriophage CI repressor helix-turn-helix domain protein</fullName>
    </recommendedName>
</protein>
<dbReference type="Proteomes" id="UP000243534">
    <property type="component" value="Unassembled WGS sequence"/>
</dbReference>
<comment type="caution">
    <text evidence="2">The sequence shown here is derived from an EMBL/GenBank/DDBJ whole genome shotgun (WGS) entry which is preliminary data.</text>
</comment>
<feature type="region of interest" description="Disordered" evidence="1">
    <location>
        <begin position="175"/>
        <end position="205"/>
    </location>
</feature>
<feature type="compositionally biased region" description="Basic and acidic residues" evidence="1">
    <location>
        <begin position="175"/>
        <end position="186"/>
    </location>
</feature>
<proteinExistence type="predicted"/>